<reference evidence="3" key="1">
    <citation type="journal article" date="2014" name="BMC Genomics">
        <title>Genome sequencing of two Neorhizobium galegae strains reveals a noeT gene responsible for the unusual acetylation of the nodulation factors.</title>
        <authorList>
            <person name="Osterman J."/>
            <person name="Marsh J."/>
            <person name="Laine P.K."/>
            <person name="Zeng Z."/>
            <person name="Alatalo E."/>
            <person name="Sullivan J.T."/>
            <person name="Young J.P."/>
            <person name="Thomas-Oates J."/>
            <person name="Paulin L."/>
            <person name="Lindstrom K."/>
        </authorList>
    </citation>
    <scope>NUCLEOTIDE SEQUENCE [LARGE SCALE GENOMIC DNA]</scope>
    <source>
        <strain evidence="3">HAMBI 1141</strain>
    </source>
</reference>
<dbReference type="HOGENOM" id="CLU_1729444_0_0_5"/>
<evidence type="ECO:0000256" key="1">
    <source>
        <dbReference type="SAM" id="SignalP"/>
    </source>
</evidence>
<sequence length="151" mass="16892">MRMMVAAFVAMIGATAAAAVDSETWAKEWSVYRQFLKTPACGIAPDVDACIKVLDLWRRDFMWATDPHWKSLYVGQRNVAICLFEGCDGEVKTNPVLACGWSRLVLLAGHSEIVEEDFQRERTYCGALKTSIEKDAATAQAQRLIRFLATQ</sequence>
<dbReference type="EMBL" id="HG938355">
    <property type="protein sequence ID" value="CDN54749.1"/>
    <property type="molecule type" value="Genomic_DNA"/>
</dbReference>
<dbReference type="Proteomes" id="UP000028186">
    <property type="component" value="Chromosome I"/>
</dbReference>
<evidence type="ECO:0000313" key="3">
    <source>
        <dbReference type="Proteomes" id="UP000028186"/>
    </source>
</evidence>
<name>A0A068T9D8_NEOGA</name>
<dbReference type="KEGG" id="ngl:RG1141_CH24110"/>
<keyword evidence="1" id="KW-0732">Signal</keyword>
<accession>A0A068T9D8</accession>
<organism evidence="2 3">
    <name type="scientific">Neorhizobium galegae bv. officinalis bv. officinalis str. HAMBI 1141</name>
    <dbReference type="NCBI Taxonomy" id="1028801"/>
    <lineage>
        <taxon>Bacteria</taxon>
        <taxon>Pseudomonadati</taxon>
        <taxon>Pseudomonadota</taxon>
        <taxon>Alphaproteobacteria</taxon>
        <taxon>Hyphomicrobiales</taxon>
        <taxon>Rhizobiaceae</taxon>
        <taxon>Rhizobium/Agrobacterium group</taxon>
        <taxon>Neorhizobium</taxon>
    </lineage>
</organism>
<protein>
    <submittedName>
        <fullName evidence="2">Uncharacterized protein</fullName>
    </submittedName>
</protein>
<proteinExistence type="predicted"/>
<feature type="signal peptide" evidence="1">
    <location>
        <begin position="1"/>
        <end position="18"/>
    </location>
</feature>
<dbReference type="RefSeq" id="WP_157885150.1">
    <property type="nucleotide sequence ID" value="NZ_HG938355.1"/>
</dbReference>
<evidence type="ECO:0000313" key="2">
    <source>
        <dbReference type="EMBL" id="CDN54749.1"/>
    </source>
</evidence>
<gene>
    <name evidence="2" type="ORF">RG1141_CH24110</name>
</gene>
<feature type="chain" id="PRO_5001656516" evidence="1">
    <location>
        <begin position="19"/>
        <end position="151"/>
    </location>
</feature>
<dbReference type="AlphaFoldDB" id="A0A068T9D8"/>